<reference evidence="2 3" key="1">
    <citation type="submission" date="2020-10" db="EMBL/GenBank/DDBJ databases">
        <title>Plant Genome Project.</title>
        <authorList>
            <person name="Zhang R.-G."/>
        </authorList>
    </citation>
    <scope>NUCLEOTIDE SEQUENCE [LARGE SCALE GENOMIC DNA]</scope>
    <source>
        <strain evidence="2">FAFU-HL-1</strain>
        <tissue evidence="2">Leaf</tissue>
    </source>
</reference>
<keyword evidence="3" id="KW-1185">Reference proteome</keyword>
<protein>
    <recommendedName>
        <fullName evidence="4">Secreted protein</fullName>
    </recommendedName>
</protein>
<evidence type="ECO:0000256" key="1">
    <source>
        <dbReference type="SAM" id="SignalP"/>
    </source>
</evidence>
<evidence type="ECO:0008006" key="4">
    <source>
        <dbReference type="Google" id="ProtNLM"/>
    </source>
</evidence>
<feature type="chain" id="PRO_5032528549" description="Secreted protein" evidence="1">
    <location>
        <begin position="18"/>
        <end position="135"/>
    </location>
</feature>
<feature type="signal peptide" evidence="1">
    <location>
        <begin position="1"/>
        <end position="17"/>
    </location>
</feature>
<proteinExistence type="predicted"/>
<sequence>MEFCSFAFFALLVTGGGNESSQRFHLDGQHSSLSCTEMDCCNAYLNWSTGQMPHFFTGYMAGKGFLPSFFNGKSVFLTESRSLAPASMRGNKNCREKKKGGLWSKLLCRPKYKKVEGGLVRYSRFNPIRKGLVGD</sequence>
<evidence type="ECO:0000313" key="3">
    <source>
        <dbReference type="Proteomes" id="UP000657918"/>
    </source>
</evidence>
<dbReference type="EMBL" id="JADGMS010000010">
    <property type="protein sequence ID" value="KAF9673967.1"/>
    <property type="molecule type" value="Genomic_DNA"/>
</dbReference>
<dbReference type="AlphaFoldDB" id="A0A835JMH5"/>
<evidence type="ECO:0000313" key="2">
    <source>
        <dbReference type="EMBL" id="KAF9673967.1"/>
    </source>
</evidence>
<dbReference type="Proteomes" id="UP000657918">
    <property type="component" value="Unassembled WGS sequence"/>
</dbReference>
<organism evidence="2 3">
    <name type="scientific">Salix dunnii</name>
    <dbReference type="NCBI Taxonomy" id="1413687"/>
    <lineage>
        <taxon>Eukaryota</taxon>
        <taxon>Viridiplantae</taxon>
        <taxon>Streptophyta</taxon>
        <taxon>Embryophyta</taxon>
        <taxon>Tracheophyta</taxon>
        <taxon>Spermatophyta</taxon>
        <taxon>Magnoliopsida</taxon>
        <taxon>eudicotyledons</taxon>
        <taxon>Gunneridae</taxon>
        <taxon>Pentapetalae</taxon>
        <taxon>rosids</taxon>
        <taxon>fabids</taxon>
        <taxon>Malpighiales</taxon>
        <taxon>Salicaceae</taxon>
        <taxon>Saliceae</taxon>
        <taxon>Salix</taxon>
    </lineage>
</organism>
<keyword evidence="1" id="KW-0732">Signal</keyword>
<gene>
    <name evidence="2" type="ORF">SADUNF_Sadunf10G0078800</name>
</gene>
<dbReference type="OrthoDB" id="688136at2759"/>
<accession>A0A835JMH5</accession>
<comment type="caution">
    <text evidence="2">The sequence shown here is derived from an EMBL/GenBank/DDBJ whole genome shotgun (WGS) entry which is preliminary data.</text>
</comment>
<name>A0A835JMH5_9ROSI</name>